<reference evidence="3" key="1">
    <citation type="submission" date="2018-12" db="EMBL/GenBank/DDBJ databases">
        <title>Bacillus chawlae sp. nov., Bacillus glennii sp. nov., and Bacillus saganii sp. nov. Isolated from the Vehicle Assembly Building at Kennedy Space Center where the Viking Spacecraft were Assembled.</title>
        <authorList>
            <person name="Seuylemezian A."/>
            <person name="Vaishampayan P."/>
        </authorList>
    </citation>
    <scope>NUCLEOTIDE SEQUENCE [LARGE SCALE GENOMIC DNA]</scope>
    <source>
        <strain evidence="3">DSM 13966</strain>
    </source>
</reference>
<dbReference type="RefSeq" id="WP_125482075.1">
    <property type="nucleotide sequence ID" value="NZ_RSFW01000033.1"/>
</dbReference>
<dbReference type="OrthoDB" id="9921728at2"/>
<evidence type="ECO:0000313" key="3">
    <source>
        <dbReference type="Proteomes" id="UP000279911"/>
    </source>
</evidence>
<feature type="signal peptide" evidence="1">
    <location>
        <begin position="1"/>
        <end position="26"/>
    </location>
</feature>
<sequence length="212" mass="22690">MKRAKKVSVTALSLVLSISFASGAMASNGKAKGLENAPGQSENFSKGITTEVLVTKNVTEEVRVDVETSTNSTTEPKSSSLVKIVEESVTTVEKHPTKNEYRDVITITIKEVTTTSTWDETTTLTTTTTTETPVTITETIETTIQHRGAPGSNGKLLLSDSVVIGKDEVKGDPLVSETSETTVTEGEVTSQTTSKVIDTKVERSGWKIGHNN</sequence>
<evidence type="ECO:0000256" key="1">
    <source>
        <dbReference type="SAM" id="SignalP"/>
    </source>
</evidence>
<keyword evidence="1" id="KW-0732">Signal</keyword>
<organism evidence="2 3">
    <name type="scientific">Mesobacillus subterraneus</name>
    <dbReference type="NCBI Taxonomy" id="285983"/>
    <lineage>
        <taxon>Bacteria</taxon>
        <taxon>Bacillati</taxon>
        <taxon>Bacillota</taxon>
        <taxon>Bacilli</taxon>
        <taxon>Bacillales</taxon>
        <taxon>Bacillaceae</taxon>
        <taxon>Mesobacillus</taxon>
    </lineage>
</organism>
<feature type="chain" id="PRO_5019099137" description="G5 domain-containing protein" evidence="1">
    <location>
        <begin position="27"/>
        <end position="212"/>
    </location>
</feature>
<evidence type="ECO:0008006" key="4">
    <source>
        <dbReference type="Google" id="ProtNLM"/>
    </source>
</evidence>
<comment type="caution">
    <text evidence="2">The sequence shown here is derived from an EMBL/GenBank/DDBJ whole genome shotgun (WGS) entry which is preliminary data.</text>
</comment>
<name>A0A427TGZ8_9BACI</name>
<dbReference type="Proteomes" id="UP000279911">
    <property type="component" value="Unassembled WGS sequence"/>
</dbReference>
<proteinExistence type="predicted"/>
<protein>
    <recommendedName>
        <fullName evidence="4">G5 domain-containing protein</fullName>
    </recommendedName>
</protein>
<gene>
    <name evidence="2" type="ORF">EJA10_21430</name>
</gene>
<dbReference type="AlphaFoldDB" id="A0A427TGZ8"/>
<accession>A0A427TGZ8</accession>
<dbReference type="EMBL" id="RSFW01000033">
    <property type="protein sequence ID" value="RSD22314.1"/>
    <property type="molecule type" value="Genomic_DNA"/>
</dbReference>
<evidence type="ECO:0000313" key="2">
    <source>
        <dbReference type="EMBL" id="RSD22314.1"/>
    </source>
</evidence>